<dbReference type="PANTHER" id="PTHR45339">
    <property type="entry name" value="HYBRID SIGNAL TRANSDUCTION HISTIDINE KINASE J"/>
    <property type="match status" value="1"/>
</dbReference>
<evidence type="ECO:0000256" key="12">
    <source>
        <dbReference type="ARBA" id="ARBA00074306"/>
    </source>
</evidence>
<dbReference type="Proteomes" id="UP000681162">
    <property type="component" value="Unassembled WGS sequence"/>
</dbReference>
<evidence type="ECO:0000256" key="8">
    <source>
        <dbReference type="ARBA" id="ARBA00022840"/>
    </source>
</evidence>
<dbReference type="InterPro" id="IPR036097">
    <property type="entry name" value="HisK_dim/P_sf"/>
</dbReference>
<evidence type="ECO:0000256" key="10">
    <source>
        <dbReference type="ARBA" id="ARBA00064003"/>
    </source>
</evidence>
<dbReference type="Gene3D" id="1.10.287.130">
    <property type="match status" value="1"/>
</dbReference>
<dbReference type="FunFam" id="1.10.287.130:FF:000002">
    <property type="entry name" value="Two-component osmosensing histidine kinase"/>
    <property type="match status" value="1"/>
</dbReference>
<dbReference type="CDD" id="cd00130">
    <property type="entry name" value="PAS"/>
    <property type="match status" value="2"/>
</dbReference>
<dbReference type="SMART" id="SM00387">
    <property type="entry name" value="HATPase_c"/>
    <property type="match status" value="1"/>
</dbReference>
<dbReference type="InterPro" id="IPR000014">
    <property type="entry name" value="PAS"/>
</dbReference>
<dbReference type="GO" id="GO:0005524">
    <property type="term" value="F:ATP binding"/>
    <property type="evidence" value="ECO:0007669"/>
    <property type="project" value="UniProtKB-KW"/>
</dbReference>
<dbReference type="SMART" id="SM00448">
    <property type="entry name" value="REC"/>
    <property type="match status" value="1"/>
</dbReference>
<dbReference type="InterPro" id="IPR036890">
    <property type="entry name" value="HATPase_C_sf"/>
</dbReference>
<dbReference type="InterPro" id="IPR035965">
    <property type="entry name" value="PAS-like_dom_sf"/>
</dbReference>
<dbReference type="InterPro" id="IPR004358">
    <property type="entry name" value="Sig_transdc_His_kin-like_C"/>
</dbReference>
<gene>
    <name evidence="18" type="ORF">J41TS12_25000</name>
</gene>
<dbReference type="SMART" id="SM00086">
    <property type="entry name" value="PAC"/>
    <property type="match status" value="2"/>
</dbReference>
<evidence type="ECO:0000256" key="5">
    <source>
        <dbReference type="ARBA" id="ARBA00022679"/>
    </source>
</evidence>
<dbReference type="Pfam" id="PF00072">
    <property type="entry name" value="Response_reg"/>
    <property type="match status" value="1"/>
</dbReference>
<dbReference type="Gene3D" id="3.40.50.2300">
    <property type="match status" value="1"/>
</dbReference>
<evidence type="ECO:0000256" key="2">
    <source>
        <dbReference type="ARBA" id="ARBA00006402"/>
    </source>
</evidence>
<comment type="catalytic activity">
    <reaction evidence="1">
        <text>ATP + protein L-histidine = ADP + protein N-phospho-L-histidine.</text>
        <dbReference type="EC" id="2.7.13.3"/>
    </reaction>
</comment>
<dbReference type="Gene3D" id="2.10.70.100">
    <property type="match status" value="1"/>
</dbReference>
<protein>
    <recommendedName>
        <fullName evidence="12">Circadian input-output histidine kinase CikA</fullName>
        <ecNumber evidence="3">2.7.13.3</ecNumber>
    </recommendedName>
    <alternativeName>
        <fullName evidence="11">Sensory/regulatory protein RpfC</fullName>
    </alternativeName>
</protein>
<dbReference type="PROSITE" id="PS50113">
    <property type="entry name" value="PAC"/>
    <property type="match status" value="1"/>
</dbReference>
<evidence type="ECO:0000256" key="9">
    <source>
        <dbReference type="ARBA" id="ARBA00023012"/>
    </source>
</evidence>
<dbReference type="InterPro" id="IPR001610">
    <property type="entry name" value="PAC"/>
</dbReference>
<evidence type="ECO:0000256" key="13">
    <source>
        <dbReference type="PROSITE-ProRule" id="PRU00169"/>
    </source>
</evidence>
<evidence type="ECO:0000259" key="14">
    <source>
        <dbReference type="PROSITE" id="PS50109"/>
    </source>
</evidence>
<evidence type="ECO:0000259" key="16">
    <source>
        <dbReference type="PROSITE" id="PS50112"/>
    </source>
</evidence>
<keyword evidence="6" id="KW-0547">Nucleotide-binding</keyword>
<feature type="domain" description="Histidine kinase" evidence="14">
    <location>
        <begin position="388"/>
        <end position="610"/>
    </location>
</feature>
<dbReference type="InterPro" id="IPR000700">
    <property type="entry name" value="PAS-assoc_C"/>
</dbReference>
<dbReference type="SUPFAM" id="SSF52172">
    <property type="entry name" value="CheY-like"/>
    <property type="match status" value="1"/>
</dbReference>
<feature type="domain" description="PAS" evidence="16">
    <location>
        <begin position="243"/>
        <end position="295"/>
    </location>
</feature>
<evidence type="ECO:0000256" key="11">
    <source>
        <dbReference type="ARBA" id="ARBA00068150"/>
    </source>
</evidence>
<dbReference type="SUPFAM" id="SSF47384">
    <property type="entry name" value="Homodimeric domain of signal transducing histidine kinase"/>
    <property type="match status" value="1"/>
</dbReference>
<keyword evidence="9" id="KW-0902">Two-component regulatory system</keyword>
<keyword evidence="4 13" id="KW-0597">Phosphoprotein</keyword>
<proteinExistence type="inferred from homology"/>
<dbReference type="InterPro" id="IPR003594">
    <property type="entry name" value="HATPase_dom"/>
</dbReference>
<dbReference type="SMART" id="SM00091">
    <property type="entry name" value="PAS"/>
    <property type="match status" value="2"/>
</dbReference>
<dbReference type="CDD" id="cd17546">
    <property type="entry name" value="REC_hyHK_CKI1_RcsC-like"/>
    <property type="match status" value="1"/>
</dbReference>
<keyword evidence="8" id="KW-0067">ATP-binding</keyword>
<dbReference type="CDD" id="cd16922">
    <property type="entry name" value="HATPase_EvgS-ArcB-TorS-like"/>
    <property type="match status" value="1"/>
</dbReference>
<dbReference type="PROSITE" id="PS50109">
    <property type="entry name" value="HIS_KIN"/>
    <property type="match status" value="1"/>
</dbReference>
<evidence type="ECO:0000256" key="3">
    <source>
        <dbReference type="ARBA" id="ARBA00012438"/>
    </source>
</evidence>
<dbReference type="PANTHER" id="PTHR45339:SF1">
    <property type="entry name" value="HYBRID SIGNAL TRANSDUCTION HISTIDINE KINASE J"/>
    <property type="match status" value="1"/>
</dbReference>
<dbReference type="SUPFAM" id="SSF55785">
    <property type="entry name" value="PYP-like sensor domain (PAS domain)"/>
    <property type="match status" value="3"/>
</dbReference>
<dbReference type="InterPro" id="IPR003661">
    <property type="entry name" value="HisK_dim/P_dom"/>
</dbReference>
<feature type="domain" description="Response regulatory" evidence="15">
    <location>
        <begin position="631"/>
        <end position="748"/>
    </location>
</feature>
<comment type="similarity">
    <text evidence="2">In the N-terminal section; belongs to the phytochrome family.</text>
</comment>
<dbReference type="SUPFAM" id="SSF55874">
    <property type="entry name" value="ATPase domain of HSP90 chaperone/DNA topoisomerase II/histidine kinase"/>
    <property type="match status" value="1"/>
</dbReference>
<keyword evidence="5" id="KW-0808">Transferase</keyword>
<dbReference type="Pfam" id="PF13426">
    <property type="entry name" value="PAS_9"/>
    <property type="match status" value="2"/>
</dbReference>
<dbReference type="Gene3D" id="3.30.450.20">
    <property type="entry name" value="PAS domain"/>
    <property type="match status" value="3"/>
</dbReference>
<keyword evidence="19" id="KW-1185">Reference proteome</keyword>
<organism evidence="18 19">
    <name type="scientific">Paenibacillus antibioticophila</name>
    <dbReference type="NCBI Taxonomy" id="1274374"/>
    <lineage>
        <taxon>Bacteria</taxon>
        <taxon>Bacillati</taxon>
        <taxon>Bacillota</taxon>
        <taxon>Bacilli</taxon>
        <taxon>Bacillales</taxon>
        <taxon>Paenibacillaceae</taxon>
        <taxon>Paenibacillus</taxon>
    </lineage>
</organism>
<dbReference type="SMART" id="SM00388">
    <property type="entry name" value="HisKA"/>
    <property type="match status" value="1"/>
</dbReference>
<evidence type="ECO:0000259" key="15">
    <source>
        <dbReference type="PROSITE" id="PS50110"/>
    </source>
</evidence>
<dbReference type="Pfam" id="PF02518">
    <property type="entry name" value="HATPase_c"/>
    <property type="match status" value="1"/>
</dbReference>
<evidence type="ECO:0000256" key="7">
    <source>
        <dbReference type="ARBA" id="ARBA00022777"/>
    </source>
</evidence>
<evidence type="ECO:0000313" key="19">
    <source>
        <dbReference type="Proteomes" id="UP000681162"/>
    </source>
</evidence>
<evidence type="ECO:0000313" key="18">
    <source>
        <dbReference type="EMBL" id="GIO37639.1"/>
    </source>
</evidence>
<accession>A0A919XRF5</accession>
<comment type="subunit">
    <text evidence="10">At low DSF concentrations, interacts with RpfF.</text>
</comment>
<dbReference type="AlphaFoldDB" id="A0A919XRF5"/>
<keyword evidence="7" id="KW-0418">Kinase</keyword>
<dbReference type="RefSeq" id="WP_212939890.1">
    <property type="nucleotide sequence ID" value="NZ_BORR01000008.1"/>
</dbReference>
<feature type="domain" description="PAC" evidence="17">
    <location>
        <begin position="197"/>
        <end position="249"/>
    </location>
</feature>
<dbReference type="FunFam" id="3.30.565.10:FF:000010">
    <property type="entry name" value="Sensor histidine kinase RcsC"/>
    <property type="match status" value="1"/>
</dbReference>
<comment type="caution">
    <text evidence="18">The sequence shown here is derived from an EMBL/GenBank/DDBJ whole genome shotgun (WGS) entry which is preliminary data.</text>
</comment>
<dbReference type="GO" id="GO:0000155">
    <property type="term" value="F:phosphorelay sensor kinase activity"/>
    <property type="evidence" value="ECO:0007669"/>
    <property type="project" value="InterPro"/>
</dbReference>
<dbReference type="InterPro" id="IPR001789">
    <property type="entry name" value="Sig_transdc_resp-reg_receiver"/>
</dbReference>
<feature type="domain" description="PAS" evidence="16">
    <location>
        <begin position="15"/>
        <end position="54"/>
    </location>
</feature>
<reference evidence="18 19" key="1">
    <citation type="submission" date="2021-03" db="EMBL/GenBank/DDBJ databases">
        <title>Antimicrobial resistance genes in bacteria isolated from Japanese honey, and their potential for conferring macrolide and lincosamide resistance in the American foulbrood pathogen Paenibacillus larvae.</title>
        <authorList>
            <person name="Okamoto M."/>
            <person name="Kumagai M."/>
            <person name="Kanamori H."/>
            <person name="Takamatsu D."/>
        </authorList>
    </citation>
    <scope>NUCLEOTIDE SEQUENCE [LARGE SCALE GENOMIC DNA]</scope>
    <source>
        <strain evidence="18 19">J41TS12</strain>
    </source>
</reference>
<dbReference type="Gene3D" id="3.30.565.10">
    <property type="entry name" value="Histidine kinase-like ATPase, C-terminal domain"/>
    <property type="match status" value="1"/>
</dbReference>
<dbReference type="CDD" id="cd00082">
    <property type="entry name" value="HisKA"/>
    <property type="match status" value="1"/>
</dbReference>
<dbReference type="EC" id="2.7.13.3" evidence="3"/>
<dbReference type="PROSITE" id="PS50112">
    <property type="entry name" value="PAS"/>
    <property type="match status" value="2"/>
</dbReference>
<evidence type="ECO:0000256" key="6">
    <source>
        <dbReference type="ARBA" id="ARBA00022741"/>
    </source>
</evidence>
<evidence type="ECO:0000259" key="17">
    <source>
        <dbReference type="PROSITE" id="PS50113"/>
    </source>
</evidence>
<name>A0A919XRF5_9BACL</name>
<sequence length="748" mass="83890">MNNKREDAIGGGLSRMVLNHMEDLVYCCDLQGIGVYCSPSLERKLGYAPEEIIGVPFSQWGLLDETRSWQDILQNEHGDVKLTLKHKNGAYLPYDFHFSIAEEASNEPLFIAVGREVSLSGSEIDILKETMGMARIGSWEWSLPDDRVIWLGDVFRMLRFDQASNMVTSKEILSKFSPRERERFLQSLGEALESGVFDFEFRHTIPETETEYLHLRGTVTYDNSGTPVRMSGTVQDITDRKRVERKLQETVERYNSLKKYNHDAVFSLDLRGHVINANAMAEKLTGYDISKMTGQRFSMFIGESKLRDILSAAKSNFSTPAIDKSINSIRQKDGQEAEVLATVAPIIISGENVGFYIIAKDIREQKQLLIAKEAAERTNRAKSEFLAMMSHEIRTPMNGIIGMTDLMIEMNELTETQKEYLEIIRKSGDTLLAIINDILDFAKIEAGKSELHESTFDLRLAVSETLDILKIRANEKGLALSFNADPAIPGLVIGDPDRLKQILMNLIGNALKFTYSGGITVEVSCLSQAAQQLRLCFAVKDTGIGIPEEKVALLFEPFSQLDQFMTRRFEGTGLGLAITKKLVEMMEGRIWVEQHQGPGVTFKFEVTLGAVYPQEEDESGKEQQQGAKKLRILIAEDNEVNQIVLKKMLEQQGHTTKTVANGYEVIQAVAYEAFDIIFMDVHMPEMNGLDAARVLRETLAPGTCPVIIAVTANALNEDRDLCLQAGMDDYICKPLKSTVISETLQKYV</sequence>
<feature type="modified residue" description="4-aspartylphosphate" evidence="13">
    <location>
        <position position="680"/>
    </location>
</feature>
<dbReference type="EMBL" id="BORR01000008">
    <property type="protein sequence ID" value="GIO37639.1"/>
    <property type="molecule type" value="Genomic_DNA"/>
</dbReference>
<dbReference type="PROSITE" id="PS50110">
    <property type="entry name" value="RESPONSE_REGULATORY"/>
    <property type="match status" value="1"/>
</dbReference>
<dbReference type="Pfam" id="PF00512">
    <property type="entry name" value="HisKA"/>
    <property type="match status" value="1"/>
</dbReference>
<evidence type="ECO:0000256" key="1">
    <source>
        <dbReference type="ARBA" id="ARBA00000085"/>
    </source>
</evidence>
<dbReference type="NCBIfam" id="TIGR00229">
    <property type="entry name" value="sensory_box"/>
    <property type="match status" value="2"/>
</dbReference>
<dbReference type="PRINTS" id="PR00344">
    <property type="entry name" value="BCTRLSENSOR"/>
</dbReference>
<dbReference type="InterPro" id="IPR005467">
    <property type="entry name" value="His_kinase_dom"/>
</dbReference>
<dbReference type="InterPro" id="IPR011006">
    <property type="entry name" value="CheY-like_superfamily"/>
</dbReference>
<evidence type="ECO:0000256" key="4">
    <source>
        <dbReference type="ARBA" id="ARBA00022553"/>
    </source>
</evidence>